<feature type="transmembrane region" description="Helical" evidence="8">
    <location>
        <begin position="294"/>
        <end position="314"/>
    </location>
</feature>
<dbReference type="Pfam" id="PF00083">
    <property type="entry name" value="Sugar_tr"/>
    <property type="match status" value="1"/>
</dbReference>
<evidence type="ECO:0000256" key="7">
    <source>
        <dbReference type="ARBA" id="ARBA00023136"/>
    </source>
</evidence>
<evidence type="ECO:0000313" key="10">
    <source>
        <dbReference type="EMBL" id="CAK1595626.1"/>
    </source>
</evidence>
<dbReference type="InterPro" id="IPR005828">
    <property type="entry name" value="MFS_sugar_transport-like"/>
</dbReference>
<feature type="transmembrane region" description="Helical" evidence="8">
    <location>
        <begin position="321"/>
        <end position="343"/>
    </location>
</feature>
<feature type="domain" description="Major facilitator superfamily (MFS) profile" evidence="9">
    <location>
        <begin position="11"/>
        <end position="446"/>
    </location>
</feature>
<protein>
    <recommendedName>
        <fullName evidence="9">Major facilitator superfamily (MFS) profile domain-containing protein</fullName>
    </recommendedName>
</protein>
<dbReference type="Gene3D" id="1.20.1250.20">
    <property type="entry name" value="MFS general substrate transporter like domains"/>
    <property type="match status" value="1"/>
</dbReference>
<dbReference type="EMBL" id="CAVLGL010000092">
    <property type="protein sequence ID" value="CAK1595626.1"/>
    <property type="molecule type" value="Genomic_DNA"/>
</dbReference>
<reference evidence="10 11" key="1">
    <citation type="submission" date="2023-11" db="EMBL/GenBank/DDBJ databases">
        <authorList>
            <person name="Hedman E."/>
            <person name="Englund M."/>
            <person name="Stromberg M."/>
            <person name="Nyberg Akerstrom W."/>
            <person name="Nylinder S."/>
            <person name="Jareborg N."/>
            <person name="Kallberg Y."/>
            <person name="Kronander E."/>
        </authorList>
    </citation>
    <scope>NUCLEOTIDE SEQUENCE [LARGE SCALE GENOMIC DNA]</scope>
</reference>
<evidence type="ECO:0000256" key="2">
    <source>
        <dbReference type="ARBA" id="ARBA00022448"/>
    </source>
</evidence>
<keyword evidence="11" id="KW-1185">Reference proteome</keyword>
<gene>
    <name evidence="10" type="ORF">PARMNEM_LOCUS15072</name>
</gene>
<dbReference type="Proteomes" id="UP001314205">
    <property type="component" value="Unassembled WGS sequence"/>
</dbReference>
<comment type="caution">
    <text evidence="10">The sequence shown here is derived from an EMBL/GenBank/DDBJ whole genome shotgun (WGS) entry which is preliminary data.</text>
</comment>
<keyword evidence="3" id="KW-1003">Cell membrane</keyword>
<evidence type="ECO:0000256" key="5">
    <source>
        <dbReference type="ARBA" id="ARBA00022692"/>
    </source>
</evidence>
<evidence type="ECO:0000256" key="1">
    <source>
        <dbReference type="ARBA" id="ARBA00004651"/>
    </source>
</evidence>
<accession>A0AAV1LKG7</accession>
<feature type="transmembrane region" description="Helical" evidence="8">
    <location>
        <begin position="51"/>
        <end position="72"/>
    </location>
</feature>
<keyword evidence="5 8" id="KW-0812">Transmembrane</keyword>
<name>A0AAV1LKG7_9NEOP</name>
<dbReference type="InterPro" id="IPR050549">
    <property type="entry name" value="MFS_Trehalose_Transporter"/>
</dbReference>
<organism evidence="10 11">
    <name type="scientific">Parnassius mnemosyne</name>
    <name type="common">clouded apollo</name>
    <dbReference type="NCBI Taxonomy" id="213953"/>
    <lineage>
        <taxon>Eukaryota</taxon>
        <taxon>Metazoa</taxon>
        <taxon>Ecdysozoa</taxon>
        <taxon>Arthropoda</taxon>
        <taxon>Hexapoda</taxon>
        <taxon>Insecta</taxon>
        <taxon>Pterygota</taxon>
        <taxon>Neoptera</taxon>
        <taxon>Endopterygota</taxon>
        <taxon>Lepidoptera</taxon>
        <taxon>Glossata</taxon>
        <taxon>Ditrysia</taxon>
        <taxon>Papilionoidea</taxon>
        <taxon>Papilionidae</taxon>
        <taxon>Parnassiinae</taxon>
        <taxon>Parnassini</taxon>
        <taxon>Parnassius</taxon>
        <taxon>Driopa</taxon>
    </lineage>
</organism>
<dbReference type="PANTHER" id="PTHR48021:SF68">
    <property type="entry name" value="MAJOR FACILITATOR SUPERFAMILY (MFS) PROFILE DOMAIN-CONTAINING PROTEIN"/>
    <property type="match status" value="1"/>
</dbReference>
<feature type="transmembrane region" description="Helical" evidence="8">
    <location>
        <begin position="392"/>
        <end position="415"/>
    </location>
</feature>
<keyword evidence="4" id="KW-0762">Sugar transport</keyword>
<dbReference type="FunFam" id="1.20.1250.20:FF:000218">
    <property type="entry name" value="facilitated trehalose transporter Tret1"/>
    <property type="match status" value="1"/>
</dbReference>
<dbReference type="GO" id="GO:0005886">
    <property type="term" value="C:plasma membrane"/>
    <property type="evidence" value="ECO:0007669"/>
    <property type="project" value="UniProtKB-SubCell"/>
</dbReference>
<feature type="transmembrane region" description="Helical" evidence="8">
    <location>
        <begin position="355"/>
        <end position="380"/>
    </location>
</feature>
<feature type="transmembrane region" description="Helical" evidence="8">
    <location>
        <begin position="139"/>
        <end position="159"/>
    </location>
</feature>
<evidence type="ECO:0000256" key="6">
    <source>
        <dbReference type="ARBA" id="ARBA00022989"/>
    </source>
</evidence>
<dbReference type="PROSITE" id="PS50850">
    <property type="entry name" value="MFS"/>
    <property type="match status" value="1"/>
</dbReference>
<feature type="transmembrane region" description="Helical" evidence="8">
    <location>
        <begin position="165"/>
        <end position="184"/>
    </location>
</feature>
<feature type="transmembrane region" description="Helical" evidence="8">
    <location>
        <begin position="421"/>
        <end position="442"/>
    </location>
</feature>
<dbReference type="SUPFAM" id="SSF103473">
    <property type="entry name" value="MFS general substrate transporter"/>
    <property type="match status" value="1"/>
</dbReference>
<keyword evidence="2" id="KW-0813">Transport</keyword>
<evidence type="ECO:0000313" key="11">
    <source>
        <dbReference type="Proteomes" id="UP001314205"/>
    </source>
</evidence>
<sequence length="483" mass="53502">MVPPVVKQTWAVSAVLINMFAQGMMLSYPSSLLPAIQAPDSDIKVDLNTASWLASVVGVAGIPGFLISSILMDWGGRKMAHAIVIIPGILGWLFIYLGANVTSLIIGRLLSGFTGGASVCLGAVVIGEYSSPKNRGTYLNLKTASVCLGGMMIHILGNFCHWRTVALLSLFPYIISLIITFTWPESPAWLVSRKEFDKSEQAFYWLRGHSDEAEKELYELIKAQKDKPTVIKNSSFNEKVVDFLKKFTRKDFVKPVVIIALSGLLIETSCRHIFPAYASQIIGEVTGNKSQSFYYTLAIDIIITTSAIFSSVLVKMYKRRTLLFVTGFSALFVLFSVCTYLYLVSKAIISNNYTWIPISLFVLYFIFANLGCTPIPLALLGEVLPLAHRGSGSALAGLVMSIAILVALKITPYLLESVKVYGTFTVFGSAMGLTLVVMYFILPETKDRTLQEIEDYFNYGRFKNDEKLNKDECEEDVKMKMIS</sequence>
<feature type="transmembrane region" description="Helical" evidence="8">
    <location>
        <begin position="105"/>
        <end position="127"/>
    </location>
</feature>
<dbReference type="AlphaFoldDB" id="A0AAV1LKG7"/>
<evidence type="ECO:0000256" key="4">
    <source>
        <dbReference type="ARBA" id="ARBA00022597"/>
    </source>
</evidence>
<dbReference type="PANTHER" id="PTHR48021">
    <property type="match status" value="1"/>
</dbReference>
<dbReference type="InterPro" id="IPR036259">
    <property type="entry name" value="MFS_trans_sf"/>
</dbReference>
<evidence type="ECO:0000256" key="3">
    <source>
        <dbReference type="ARBA" id="ARBA00022475"/>
    </source>
</evidence>
<dbReference type="GO" id="GO:0022857">
    <property type="term" value="F:transmembrane transporter activity"/>
    <property type="evidence" value="ECO:0007669"/>
    <property type="project" value="InterPro"/>
</dbReference>
<keyword evidence="7 8" id="KW-0472">Membrane</keyword>
<evidence type="ECO:0000256" key="8">
    <source>
        <dbReference type="SAM" id="Phobius"/>
    </source>
</evidence>
<feature type="transmembrane region" description="Helical" evidence="8">
    <location>
        <begin position="79"/>
        <end position="99"/>
    </location>
</feature>
<evidence type="ECO:0000259" key="9">
    <source>
        <dbReference type="PROSITE" id="PS50850"/>
    </source>
</evidence>
<keyword evidence="6 8" id="KW-1133">Transmembrane helix</keyword>
<proteinExistence type="predicted"/>
<comment type="subcellular location">
    <subcellularLocation>
        <location evidence="1">Cell membrane</location>
        <topology evidence="1">Multi-pass membrane protein</topology>
    </subcellularLocation>
</comment>
<dbReference type="InterPro" id="IPR020846">
    <property type="entry name" value="MFS_dom"/>
</dbReference>